<feature type="region of interest" description="Disordered" evidence="4">
    <location>
        <begin position="187"/>
        <end position="218"/>
    </location>
</feature>
<keyword evidence="3" id="KW-0342">GTP-binding</keyword>
<dbReference type="EMBL" id="JANAWD010000109">
    <property type="protein sequence ID" value="KAJ3486832.1"/>
    <property type="molecule type" value="Genomic_DNA"/>
</dbReference>
<dbReference type="GO" id="GO:0005525">
    <property type="term" value="F:GTP binding"/>
    <property type="evidence" value="ECO:0007669"/>
    <property type="project" value="UniProtKB-KW"/>
</dbReference>
<proteinExistence type="predicted"/>
<evidence type="ECO:0000313" key="6">
    <source>
        <dbReference type="Proteomes" id="UP001212997"/>
    </source>
</evidence>
<keyword evidence="2" id="KW-0547">Nucleotide-binding</keyword>
<organism evidence="5 6">
    <name type="scientific">Meripilus lineatus</name>
    <dbReference type="NCBI Taxonomy" id="2056292"/>
    <lineage>
        <taxon>Eukaryota</taxon>
        <taxon>Fungi</taxon>
        <taxon>Dikarya</taxon>
        <taxon>Basidiomycota</taxon>
        <taxon>Agaricomycotina</taxon>
        <taxon>Agaricomycetes</taxon>
        <taxon>Polyporales</taxon>
        <taxon>Meripilaceae</taxon>
        <taxon>Meripilus</taxon>
    </lineage>
</organism>
<dbReference type="GO" id="GO:0003924">
    <property type="term" value="F:GTPase activity"/>
    <property type="evidence" value="ECO:0007669"/>
    <property type="project" value="InterPro"/>
</dbReference>
<reference evidence="5" key="1">
    <citation type="submission" date="2022-07" db="EMBL/GenBank/DDBJ databases">
        <title>Genome Sequence of Physisporinus lineatus.</title>
        <authorList>
            <person name="Buettner E."/>
        </authorList>
    </citation>
    <scope>NUCLEOTIDE SEQUENCE</scope>
    <source>
        <strain evidence="5">VT162</strain>
    </source>
</reference>
<dbReference type="SMART" id="SM00176">
    <property type="entry name" value="RAN"/>
    <property type="match status" value="1"/>
</dbReference>
<keyword evidence="6" id="KW-1185">Reference proteome</keyword>
<evidence type="ECO:0000256" key="4">
    <source>
        <dbReference type="SAM" id="MobiDB-lite"/>
    </source>
</evidence>
<dbReference type="SMART" id="SM00174">
    <property type="entry name" value="RHO"/>
    <property type="match status" value="1"/>
</dbReference>
<protein>
    <submittedName>
        <fullName evidence="5">Uncharacterized protein</fullName>
    </submittedName>
</protein>
<dbReference type="InterPro" id="IPR001806">
    <property type="entry name" value="Small_GTPase"/>
</dbReference>
<dbReference type="NCBIfam" id="TIGR00231">
    <property type="entry name" value="small_GTP"/>
    <property type="match status" value="1"/>
</dbReference>
<evidence type="ECO:0000256" key="3">
    <source>
        <dbReference type="ARBA" id="ARBA00023134"/>
    </source>
</evidence>
<dbReference type="SMART" id="SM00173">
    <property type="entry name" value="RAS"/>
    <property type="match status" value="1"/>
</dbReference>
<sequence>MQQCQILILGEAGMCGLSFDLKLEDGLCDCGAGVGTRALCCRFAANFFPEDYDPVIEDLYEKQVSVNGEDVNIQLYDVAGQEEYFPLHDYHAQRSEGFLLAYSITSRTSFERIRELHHTILRNKPGEADIPVVLLANKCDLTRDRQVPAIEGEILARKMGWHFFETSAKTKTNVDEAFVELVARVRQSQKVEEPPTPTPPPLSPSPPPPQPIEEPAEEVGVPGCRICVIM</sequence>
<evidence type="ECO:0000313" key="5">
    <source>
        <dbReference type="EMBL" id="KAJ3486832.1"/>
    </source>
</evidence>
<dbReference type="PANTHER" id="PTHR24070">
    <property type="entry name" value="RAS, DI-RAS, AND RHEB FAMILY MEMBERS OF SMALL GTPASE SUPERFAMILY"/>
    <property type="match status" value="1"/>
</dbReference>
<dbReference type="Proteomes" id="UP001212997">
    <property type="component" value="Unassembled WGS sequence"/>
</dbReference>
<dbReference type="InterPro" id="IPR005225">
    <property type="entry name" value="Small_GTP-bd"/>
</dbReference>
<dbReference type="FunFam" id="3.40.50.300:FF:001447">
    <property type="entry name" value="Ras-related protein Rab-1B"/>
    <property type="match status" value="1"/>
</dbReference>
<dbReference type="SMART" id="SM00175">
    <property type="entry name" value="RAB"/>
    <property type="match status" value="1"/>
</dbReference>
<dbReference type="Pfam" id="PF00071">
    <property type="entry name" value="Ras"/>
    <property type="match status" value="1"/>
</dbReference>
<evidence type="ECO:0000256" key="2">
    <source>
        <dbReference type="ARBA" id="ARBA00022741"/>
    </source>
</evidence>
<dbReference type="PROSITE" id="PS51419">
    <property type="entry name" value="RAB"/>
    <property type="match status" value="1"/>
</dbReference>
<dbReference type="PRINTS" id="PR00449">
    <property type="entry name" value="RASTRNSFRMNG"/>
</dbReference>
<evidence type="ECO:0000256" key="1">
    <source>
        <dbReference type="ARBA" id="ARBA00004342"/>
    </source>
</evidence>
<accession>A0AAD5V5I6</accession>
<gene>
    <name evidence="5" type="ORF">NLI96_g3955</name>
</gene>
<dbReference type="GO" id="GO:0007165">
    <property type="term" value="P:signal transduction"/>
    <property type="evidence" value="ECO:0007669"/>
    <property type="project" value="InterPro"/>
</dbReference>
<name>A0AAD5V5I6_9APHY</name>
<dbReference type="SUPFAM" id="SSF52540">
    <property type="entry name" value="P-loop containing nucleoside triphosphate hydrolases"/>
    <property type="match status" value="1"/>
</dbReference>
<dbReference type="PROSITE" id="PS51420">
    <property type="entry name" value="RHO"/>
    <property type="match status" value="1"/>
</dbReference>
<dbReference type="InterPro" id="IPR027417">
    <property type="entry name" value="P-loop_NTPase"/>
</dbReference>
<dbReference type="Gene3D" id="3.40.50.300">
    <property type="entry name" value="P-loop containing nucleotide triphosphate hydrolases"/>
    <property type="match status" value="1"/>
</dbReference>
<feature type="compositionally biased region" description="Pro residues" evidence="4">
    <location>
        <begin position="194"/>
        <end position="212"/>
    </location>
</feature>
<dbReference type="GO" id="GO:0005886">
    <property type="term" value="C:plasma membrane"/>
    <property type="evidence" value="ECO:0007669"/>
    <property type="project" value="UniProtKB-SubCell"/>
</dbReference>
<dbReference type="AlphaFoldDB" id="A0AAD5V5I6"/>
<comment type="subcellular location">
    <subcellularLocation>
        <location evidence="1">Cell membrane</location>
        <topology evidence="1">Lipid-anchor</topology>
        <orientation evidence="1">Cytoplasmic side</orientation>
    </subcellularLocation>
</comment>
<dbReference type="InterPro" id="IPR020849">
    <property type="entry name" value="Small_GTPase_Ras-type"/>
</dbReference>
<dbReference type="PROSITE" id="PS51421">
    <property type="entry name" value="RAS"/>
    <property type="match status" value="1"/>
</dbReference>
<comment type="caution">
    <text evidence="5">The sequence shown here is derived from an EMBL/GenBank/DDBJ whole genome shotgun (WGS) entry which is preliminary data.</text>
</comment>